<proteinExistence type="predicted"/>
<feature type="non-terminal residue" evidence="1">
    <location>
        <position position="1"/>
    </location>
</feature>
<gene>
    <name evidence="1" type="ORF">GM535_12720</name>
</gene>
<organism evidence="1 2">
    <name type="scientific">Streptococcus pneumoniae</name>
    <dbReference type="NCBI Taxonomy" id="1313"/>
    <lineage>
        <taxon>Bacteria</taxon>
        <taxon>Bacillati</taxon>
        <taxon>Bacillota</taxon>
        <taxon>Bacilli</taxon>
        <taxon>Lactobacillales</taxon>
        <taxon>Streptococcaceae</taxon>
        <taxon>Streptococcus</taxon>
    </lineage>
</organism>
<reference evidence="1" key="1">
    <citation type="submission" date="2019-11" db="EMBL/GenBank/DDBJ databases">
        <title>Growth characteristics of pneumococcus vary with the chemical composition of the capsule and with environmental conditions.</title>
        <authorList>
            <person name="Tothpal A."/>
            <person name="Desobry K."/>
            <person name="Joshi S."/>
            <person name="Wyllie A.L."/>
            <person name="Weinberger D.M."/>
        </authorList>
    </citation>
    <scope>NUCLEOTIDE SEQUENCE</scope>
    <source>
        <strain evidence="1">Pnumococcus10A</strain>
    </source>
</reference>
<dbReference type="EMBL" id="WNHN01000410">
    <property type="protein sequence ID" value="MTV78076.1"/>
    <property type="molecule type" value="Genomic_DNA"/>
</dbReference>
<evidence type="ECO:0000313" key="2">
    <source>
        <dbReference type="Proteomes" id="UP000729182"/>
    </source>
</evidence>
<evidence type="ECO:0000313" key="1">
    <source>
        <dbReference type="EMBL" id="MTV78076.1"/>
    </source>
</evidence>
<feature type="non-terminal residue" evidence="1">
    <location>
        <position position="109"/>
    </location>
</feature>
<dbReference type="AlphaFoldDB" id="A0AAW9W8T9"/>
<sequence length="109" mass="11936">INASLNIAKSETKIYTGTGRDSFYNIPIYYKLTVTNDGSKLTFTYTVTYVNPTTKILGNLSKMRLVYSIYNTGTSIQTMLTLGSGLGKPSGVTNSITNKNGERVLSYNT</sequence>
<dbReference type="Gene3D" id="2.60.40.3400">
    <property type="match status" value="1"/>
</dbReference>
<name>A0AAW9W8T9_STREE</name>
<comment type="caution">
    <text evidence="1">The sequence shown here is derived from an EMBL/GenBank/DDBJ whole genome shotgun (WGS) entry which is preliminary data.</text>
</comment>
<protein>
    <submittedName>
        <fullName evidence="1">Accessory Sec-dependent LPXTG-anchored adhesin</fullName>
    </submittedName>
</protein>
<dbReference type="Proteomes" id="UP000729182">
    <property type="component" value="Unassembled WGS sequence"/>
</dbReference>
<accession>A0AAW9W8T9</accession>